<dbReference type="InterPro" id="IPR004276">
    <property type="entry name" value="GlycoTrans_28_N"/>
</dbReference>
<dbReference type="GO" id="GO:0016758">
    <property type="term" value="F:hexosyltransferase activity"/>
    <property type="evidence" value="ECO:0007669"/>
    <property type="project" value="InterPro"/>
</dbReference>
<dbReference type="AlphaFoldDB" id="A0A6J4KNW2"/>
<dbReference type="Pfam" id="PF03033">
    <property type="entry name" value="Glyco_transf_28"/>
    <property type="match status" value="1"/>
</dbReference>
<dbReference type="Gene3D" id="3.40.50.2000">
    <property type="entry name" value="Glycogen Phosphorylase B"/>
    <property type="match status" value="1"/>
</dbReference>
<dbReference type="GO" id="GO:0005975">
    <property type="term" value="P:carbohydrate metabolic process"/>
    <property type="evidence" value="ECO:0007669"/>
    <property type="project" value="InterPro"/>
</dbReference>
<organism evidence="2">
    <name type="scientific">uncultured Friedmanniella sp</name>
    <dbReference type="NCBI Taxonomy" id="335381"/>
    <lineage>
        <taxon>Bacteria</taxon>
        <taxon>Bacillati</taxon>
        <taxon>Actinomycetota</taxon>
        <taxon>Actinomycetes</taxon>
        <taxon>Propionibacteriales</taxon>
        <taxon>Nocardioidaceae</taxon>
        <taxon>Friedmanniella</taxon>
        <taxon>environmental samples</taxon>
    </lineage>
</organism>
<feature type="domain" description="Glycosyltransferase family 28 N-terminal" evidence="1">
    <location>
        <begin position="13"/>
        <end position="55"/>
    </location>
</feature>
<reference evidence="2" key="1">
    <citation type="submission" date="2020-02" db="EMBL/GenBank/DDBJ databases">
        <authorList>
            <person name="Meier V. D."/>
        </authorList>
    </citation>
    <scope>NUCLEOTIDE SEQUENCE</scope>
    <source>
        <strain evidence="2">AVDCRST_MAG48</strain>
    </source>
</reference>
<proteinExistence type="predicted"/>
<dbReference type="SUPFAM" id="SSF53756">
    <property type="entry name" value="UDP-Glycosyltransferase/glycogen phosphorylase"/>
    <property type="match status" value="1"/>
</dbReference>
<dbReference type="EMBL" id="CADCTS010000286">
    <property type="protein sequence ID" value="CAA9310032.1"/>
    <property type="molecule type" value="Genomic_DNA"/>
</dbReference>
<sequence length="56" mass="5922">MSHFLLPATPIYGHVTPRVAIGRGLAQRGHAVTLLTGRKYEATVVAAGLAFRPLPA</sequence>
<protein>
    <recommendedName>
        <fullName evidence="1">Glycosyltransferase family 28 N-terminal domain-containing protein</fullName>
    </recommendedName>
</protein>
<gene>
    <name evidence="2" type="ORF">AVDCRST_MAG48-1986</name>
</gene>
<name>A0A6J4KNW2_9ACTN</name>
<dbReference type="GO" id="GO:1901137">
    <property type="term" value="P:carbohydrate derivative biosynthetic process"/>
    <property type="evidence" value="ECO:0007669"/>
    <property type="project" value="UniProtKB-ARBA"/>
</dbReference>
<evidence type="ECO:0000313" key="2">
    <source>
        <dbReference type="EMBL" id="CAA9310032.1"/>
    </source>
</evidence>
<accession>A0A6J4KNW2</accession>
<evidence type="ECO:0000259" key="1">
    <source>
        <dbReference type="Pfam" id="PF03033"/>
    </source>
</evidence>